<evidence type="ECO:0000313" key="2">
    <source>
        <dbReference type="Proteomes" id="UP000434957"/>
    </source>
</evidence>
<dbReference type="EMBL" id="QXFT01008478">
    <property type="protein sequence ID" value="KAE9264292.1"/>
    <property type="molecule type" value="Genomic_DNA"/>
</dbReference>
<protein>
    <submittedName>
        <fullName evidence="1">Uncharacterized protein</fullName>
    </submittedName>
</protein>
<comment type="caution">
    <text evidence="1">The sequence shown here is derived from an EMBL/GenBank/DDBJ whole genome shotgun (WGS) entry which is preliminary data.</text>
</comment>
<dbReference type="Proteomes" id="UP000434957">
    <property type="component" value="Unassembled WGS sequence"/>
</dbReference>
<proteinExistence type="predicted"/>
<reference evidence="1 2" key="1">
    <citation type="submission" date="2018-08" db="EMBL/GenBank/DDBJ databases">
        <title>Genomic investigation of the strawberry pathogen Phytophthora fragariae indicates pathogenicity is determined by transcriptional variation in three key races.</title>
        <authorList>
            <person name="Adams T.M."/>
            <person name="Armitage A.D."/>
            <person name="Sobczyk M.K."/>
            <person name="Bates H.J."/>
            <person name="Dunwell J.M."/>
            <person name="Nellist C.F."/>
            <person name="Harrison R.J."/>
        </authorList>
    </citation>
    <scope>NUCLEOTIDE SEQUENCE [LARGE SCALE GENOMIC DNA]</scope>
    <source>
        <strain evidence="1 2">SCRP333</strain>
    </source>
</reference>
<name>A0A6A4B0E2_9STRA</name>
<organism evidence="1 2">
    <name type="scientific">Phytophthora rubi</name>
    <dbReference type="NCBI Taxonomy" id="129364"/>
    <lineage>
        <taxon>Eukaryota</taxon>
        <taxon>Sar</taxon>
        <taxon>Stramenopiles</taxon>
        <taxon>Oomycota</taxon>
        <taxon>Peronosporomycetes</taxon>
        <taxon>Peronosporales</taxon>
        <taxon>Peronosporaceae</taxon>
        <taxon>Phytophthora</taxon>
    </lineage>
</organism>
<accession>A0A6A4B0E2</accession>
<keyword evidence="2" id="KW-1185">Reference proteome</keyword>
<gene>
    <name evidence="1" type="ORF">PR003_g32853</name>
</gene>
<sequence length="42" mass="4956">MKKQLGRVKQRMKTLKEKCRAKNKYDNQLIDFRTELTAQAGS</sequence>
<evidence type="ECO:0000313" key="1">
    <source>
        <dbReference type="EMBL" id="KAE9264292.1"/>
    </source>
</evidence>
<dbReference type="AlphaFoldDB" id="A0A6A4B0E2"/>